<dbReference type="InterPro" id="IPR005554">
    <property type="entry name" value="NOL6/Upt22"/>
</dbReference>
<dbReference type="Pfam" id="PF17407">
    <property type="entry name" value="Nrap_D6"/>
    <property type="match status" value="1"/>
</dbReference>
<dbReference type="InterPro" id="IPR035370">
    <property type="entry name" value="Nrap_D5"/>
</dbReference>
<dbReference type="AlphaFoldDB" id="A0A8H7NXU6"/>
<dbReference type="Pfam" id="PF17406">
    <property type="entry name" value="Nrap_D5"/>
    <property type="match status" value="1"/>
</dbReference>
<dbReference type="GO" id="GO:0032545">
    <property type="term" value="C:CURI complex"/>
    <property type="evidence" value="ECO:0007669"/>
    <property type="project" value="TreeGrafter"/>
</dbReference>
<dbReference type="Pfam" id="PF17404">
    <property type="entry name" value="Nrap_D3"/>
    <property type="match status" value="1"/>
</dbReference>
<dbReference type="GO" id="GO:0003723">
    <property type="term" value="F:RNA binding"/>
    <property type="evidence" value="ECO:0007669"/>
    <property type="project" value="UniProtKB-KW"/>
</dbReference>
<evidence type="ECO:0000259" key="6">
    <source>
        <dbReference type="Pfam" id="PF17407"/>
    </source>
</evidence>
<dbReference type="PANTHER" id="PTHR17972:SF0">
    <property type="entry name" value="NUCLEOLAR PROTEIN 6"/>
    <property type="match status" value="1"/>
</dbReference>
<evidence type="ECO:0000313" key="7">
    <source>
        <dbReference type="EMBL" id="KAF9808684.1"/>
    </source>
</evidence>
<dbReference type="GO" id="GO:0006409">
    <property type="term" value="P:tRNA export from nucleus"/>
    <property type="evidence" value="ECO:0007669"/>
    <property type="project" value="TreeGrafter"/>
</dbReference>
<evidence type="ECO:0000256" key="2">
    <source>
        <dbReference type="SAM" id="MobiDB-lite"/>
    </source>
</evidence>
<accession>A0A8H7NXU6</accession>
<dbReference type="GO" id="GO:0032040">
    <property type="term" value="C:small-subunit processome"/>
    <property type="evidence" value="ECO:0007669"/>
    <property type="project" value="TreeGrafter"/>
</dbReference>
<evidence type="ECO:0000313" key="8">
    <source>
        <dbReference type="Proteomes" id="UP000639403"/>
    </source>
</evidence>
<dbReference type="InterPro" id="IPR035371">
    <property type="entry name" value="Nrap_D6"/>
</dbReference>
<keyword evidence="1" id="KW-0687">Ribonucleoprotein</keyword>
<dbReference type="Proteomes" id="UP000639403">
    <property type="component" value="Unassembled WGS sequence"/>
</dbReference>
<dbReference type="EMBL" id="JADOXO010000236">
    <property type="protein sequence ID" value="KAF9808684.1"/>
    <property type="molecule type" value="Genomic_DNA"/>
</dbReference>
<feature type="domain" description="Nrap protein" evidence="6">
    <location>
        <begin position="562"/>
        <end position="624"/>
    </location>
</feature>
<keyword evidence="1" id="KW-0694">RNA-binding</keyword>
<organism evidence="7 8">
    <name type="scientific">Rhodonia placenta</name>
    <dbReference type="NCBI Taxonomy" id="104341"/>
    <lineage>
        <taxon>Eukaryota</taxon>
        <taxon>Fungi</taxon>
        <taxon>Dikarya</taxon>
        <taxon>Basidiomycota</taxon>
        <taxon>Agaricomycotina</taxon>
        <taxon>Agaricomycetes</taxon>
        <taxon>Polyporales</taxon>
        <taxon>Adustoporiaceae</taxon>
        <taxon>Rhodonia</taxon>
    </lineage>
</organism>
<comment type="subcellular location">
    <subcellularLocation>
        <location evidence="1">Nucleus</location>
        <location evidence="1">Nucleolus</location>
    </subcellularLocation>
</comment>
<proteinExistence type="inferred from homology"/>
<dbReference type="PANTHER" id="PTHR17972">
    <property type="entry name" value="NUCLEOLAR RNA-ASSOCIATED PROTEIN"/>
    <property type="match status" value="1"/>
</dbReference>
<feature type="region of interest" description="Disordered" evidence="2">
    <location>
        <begin position="344"/>
        <end position="366"/>
    </location>
</feature>
<name>A0A8H7NXU6_9APHY</name>
<feature type="domain" description="Nrap protein" evidence="4">
    <location>
        <begin position="168"/>
        <end position="395"/>
    </location>
</feature>
<dbReference type="GO" id="GO:0034456">
    <property type="term" value="C:UTP-C complex"/>
    <property type="evidence" value="ECO:0007669"/>
    <property type="project" value="TreeGrafter"/>
</dbReference>
<reference evidence="7" key="1">
    <citation type="submission" date="2020-11" db="EMBL/GenBank/DDBJ databases">
        <authorList>
            <person name="Koelle M."/>
            <person name="Horta M.A.C."/>
            <person name="Nowrousian M."/>
            <person name="Ohm R.A."/>
            <person name="Benz P."/>
            <person name="Pilgard A."/>
        </authorList>
    </citation>
    <scope>NUCLEOTIDE SEQUENCE</scope>
    <source>
        <strain evidence="7">FPRL280</strain>
    </source>
</reference>
<keyword evidence="1" id="KW-0539">Nucleus</keyword>
<feature type="domain" description="Nrap protein" evidence="3">
    <location>
        <begin position="8"/>
        <end position="155"/>
    </location>
</feature>
<evidence type="ECO:0000259" key="4">
    <source>
        <dbReference type="Pfam" id="PF17405"/>
    </source>
</evidence>
<dbReference type="InterPro" id="IPR035369">
    <property type="entry name" value="Nrap_D4"/>
</dbReference>
<comment type="caution">
    <text evidence="7">The sequence shown here is derived from an EMBL/GenBank/DDBJ whole genome shotgun (WGS) entry which is preliminary data.</text>
</comment>
<evidence type="ECO:0000259" key="3">
    <source>
        <dbReference type="Pfam" id="PF17404"/>
    </source>
</evidence>
<comment type="similarity">
    <text evidence="1">Belongs to the NRAP family.</text>
</comment>
<keyword evidence="1" id="KW-0690">Ribosome biogenesis</keyword>
<evidence type="ECO:0000256" key="1">
    <source>
        <dbReference type="RuleBase" id="RU364032"/>
    </source>
</evidence>
<sequence length="639" mass="70292">MTDFGTRVDLSSAKLHKPSQHAILEHGSAYNALIATMLSALRTGLGNRTKAVAVLHPFPQVRPLSQANPSNPSIVYVGLILDTEHAFRLVDHGPAAAEQESEAARQFKEFWGDKAELRRFKDGSIVESVVWAVGNQDERAQIPTFIVRHVLKRHCGIADDAIHAWQGQFDSVLRLPESVSAIYQTAGVPAGFKAAMTAFDNLVRAMKALDDKLPLAILNVSPVAEALRYTSVHSPVSVPASLASALPPSARYLAPMHIVVEFEKSARWPDDLRAIQKIKLAFFETLATALMATQKGLRAAVSVHDGGAPSEIRYQASLEIVTAEGWAFHARIWHDREATLLERAINDKPHTSKRLQRQSGGDPRERQAALDAQEVYRRRFIHAPRHHRAVAALNHRFPAFSGTVRLVKRWFASHWLLRGHVSEEAVELLCAGIFLRHSPVASEDGVADRKAGVPGSKERGFALAIELLKDWDWSTAMFVPLYGSDDAAGSSEAAAGVTAGAKAGVWTLPTERDPDGHMWTARSPDAIVARRVRALAKATWECLGGIESRKLDVAALFAHPTEHYDFIVELDPAVLPRYHQNIQADASVWARKGKYANARADDETARLLPGFDPARLLYDDLKARLRDCARGPALTNQCN</sequence>
<protein>
    <recommendedName>
        <fullName evidence="1">U3 small nucleolar RNA-associated protein 22</fullName>
    </recommendedName>
</protein>
<keyword evidence="1" id="KW-0698">rRNA processing</keyword>
<feature type="domain" description="Nrap protein" evidence="5">
    <location>
        <begin position="397"/>
        <end position="559"/>
    </location>
</feature>
<evidence type="ECO:0000259" key="5">
    <source>
        <dbReference type="Pfam" id="PF17406"/>
    </source>
</evidence>
<reference evidence="7" key="2">
    <citation type="journal article" name="Front. Microbiol.">
        <title>Degradative Capacity of Two Strains of Rhodonia placenta: From Phenotype to Genotype.</title>
        <authorList>
            <person name="Kolle M."/>
            <person name="Horta M.A.C."/>
            <person name="Nowrousian M."/>
            <person name="Ohm R.A."/>
            <person name="Benz J.P."/>
            <person name="Pilgard A."/>
        </authorList>
    </citation>
    <scope>NUCLEOTIDE SEQUENCE</scope>
    <source>
        <strain evidence="7">FPRL280</strain>
    </source>
</reference>
<gene>
    <name evidence="7" type="ORF">IEO21_07796</name>
</gene>
<dbReference type="GO" id="GO:0006364">
    <property type="term" value="P:rRNA processing"/>
    <property type="evidence" value="ECO:0007669"/>
    <property type="project" value="UniProtKB-KW"/>
</dbReference>
<dbReference type="InterPro" id="IPR035368">
    <property type="entry name" value="Nrap_D3"/>
</dbReference>
<dbReference type="Pfam" id="PF17405">
    <property type="entry name" value="Nrap_D4"/>
    <property type="match status" value="1"/>
</dbReference>